<gene>
    <name evidence="3" type="ORF">Cba03nite_43450</name>
</gene>
<protein>
    <recommendedName>
        <fullName evidence="5">Phage holin family protein</fullName>
    </recommendedName>
</protein>
<dbReference type="EMBL" id="BONF01000026">
    <property type="protein sequence ID" value="GIF82996.1"/>
    <property type="molecule type" value="Genomic_DNA"/>
</dbReference>
<sequence length="148" mass="15868">MRTEPLRTDLTPDGGGGTSQQSIGELLGEISTDLSTLMRQELELARAELRQETAKAGKAAGMFGGAAVAANLMLLFVSLALWRLLSAVMDPGWAAVLVAVLWGIAAAVLYTTGRARLRELRPMPQTAESVKQMPSALRGHPEEERKTP</sequence>
<dbReference type="InterPro" id="IPR009937">
    <property type="entry name" value="Phage_holin_3_6"/>
</dbReference>
<feature type="region of interest" description="Disordered" evidence="1">
    <location>
        <begin position="121"/>
        <end position="148"/>
    </location>
</feature>
<keyword evidence="2" id="KW-0812">Transmembrane</keyword>
<name>A0A8J3JLS3_9ACTN</name>
<dbReference type="Pfam" id="PF07332">
    <property type="entry name" value="Phage_holin_3_6"/>
    <property type="match status" value="1"/>
</dbReference>
<comment type="caution">
    <text evidence="3">The sequence shown here is derived from an EMBL/GenBank/DDBJ whole genome shotgun (WGS) entry which is preliminary data.</text>
</comment>
<evidence type="ECO:0000256" key="2">
    <source>
        <dbReference type="SAM" id="Phobius"/>
    </source>
</evidence>
<feature type="region of interest" description="Disordered" evidence="1">
    <location>
        <begin position="1"/>
        <end position="22"/>
    </location>
</feature>
<organism evidence="3 4">
    <name type="scientific">Catellatospora bangladeshensis</name>
    <dbReference type="NCBI Taxonomy" id="310355"/>
    <lineage>
        <taxon>Bacteria</taxon>
        <taxon>Bacillati</taxon>
        <taxon>Actinomycetota</taxon>
        <taxon>Actinomycetes</taxon>
        <taxon>Micromonosporales</taxon>
        <taxon>Micromonosporaceae</taxon>
        <taxon>Catellatospora</taxon>
    </lineage>
</organism>
<dbReference type="Proteomes" id="UP000601223">
    <property type="component" value="Unassembled WGS sequence"/>
</dbReference>
<feature type="transmembrane region" description="Helical" evidence="2">
    <location>
        <begin position="93"/>
        <end position="113"/>
    </location>
</feature>
<evidence type="ECO:0000313" key="4">
    <source>
        <dbReference type="Proteomes" id="UP000601223"/>
    </source>
</evidence>
<reference evidence="3 4" key="1">
    <citation type="submission" date="2021-01" db="EMBL/GenBank/DDBJ databases">
        <title>Whole genome shotgun sequence of Catellatospora bangladeshensis NBRC 107357.</title>
        <authorList>
            <person name="Komaki H."/>
            <person name="Tamura T."/>
        </authorList>
    </citation>
    <scope>NUCLEOTIDE SEQUENCE [LARGE SCALE GENOMIC DNA]</scope>
    <source>
        <strain evidence="3 4">NBRC 107357</strain>
    </source>
</reference>
<evidence type="ECO:0008006" key="5">
    <source>
        <dbReference type="Google" id="ProtNLM"/>
    </source>
</evidence>
<keyword evidence="2" id="KW-0472">Membrane</keyword>
<accession>A0A8J3JLS3</accession>
<keyword evidence="4" id="KW-1185">Reference proteome</keyword>
<feature type="compositionally biased region" description="Basic and acidic residues" evidence="1">
    <location>
        <begin position="139"/>
        <end position="148"/>
    </location>
</feature>
<proteinExistence type="predicted"/>
<dbReference type="AlphaFoldDB" id="A0A8J3JLS3"/>
<evidence type="ECO:0000313" key="3">
    <source>
        <dbReference type="EMBL" id="GIF82996.1"/>
    </source>
</evidence>
<dbReference type="RefSeq" id="WP_203749117.1">
    <property type="nucleotide sequence ID" value="NZ_BONF01000026.1"/>
</dbReference>
<evidence type="ECO:0000256" key="1">
    <source>
        <dbReference type="SAM" id="MobiDB-lite"/>
    </source>
</evidence>
<keyword evidence="2" id="KW-1133">Transmembrane helix</keyword>
<feature type="transmembrane region" description="Helical" evidence="2">
    <location>
        <begin position="59"/>
        <end position="81"/>
    </location>
</feature>